<dbReference type="InterPro" id="IPR003210">
    <property type="entry name" value="Signal_recog_particle_SRP14"/>
</dbReference>
<dbReference type="GO" id="GO:0005786">
    <property type="term" value="C:signal recognition particle, endoplasmic reticulum targeting"/>
    <property type="evidence" value="ECO:0007669"/>
    <property type="project" value="UniProtKB-UniRule"/>
</dbReference>
<dbReference type="Proteomes" id="UP000271241">
    <property type="component" value="Unassembled WGS sequence"/>
</dbReference>
<dbReference type="GO" id="GO:0008312">
    <property type="term" value="F:7S RNA binding"/>
    <property type="evidence" value="ECO:0007669"/>
    <property type="project" value="UniProtKB-UniRule"/>
</dbReference>
<keyword evidence="4 7" id="KW-0694">RNA-binding</keyword>
<dbReference type="OrthoDB" id="19209at2759"/>
<comment type="subunit">
    <text evidence="7">Component of a fungal signal recognition particle (SRP) complex that consists of a 7SL RNA molecule (scR1) and at least six protein subunits: SRP72, SRP68, SRP54, SEC65, SRP21 and SRP14.</text>
</comment>
<dbReference type="GO" id="GO:0006614">
    <property type="term" value="P:SRP-dependent cotranslational protein targeting to membrane"/>
    <property type="evidence" value="ECO:0007669"/>
    <property type="project" value="UniProtKB-UniRule"/>
</dbReference>
<organism evidence="9 10">
    <name type="scientific">Thamnocephalis sphaerospora</name>
    <dbReference type="NCBI Taxonomy" id="78915"/>
    <lineage>
        <taxon>Eukaryota</taxon>
        <taxon>Fungi</taxon>
        <taxon>Fungi incertae sedis</taxon>
        <taxon>Zoopagomycota</taxon>
        <taxon>Zoopagomycotina</taxon>
        <taxon>Zoopagomycetes</taxon>
        <taxon>Zoopagales</taxon>
        <taxon>Sigmoideomycetaceae</taxon>
        <taxon>Thamnocephalis</taxon>
    </lineage>
</organism>
<dbReference type="InterPro" id="IPR009018">
    <property type="entry name" value="Signal_recog_particle_SRP9/14"/>
</dbReference>
<evidence type="ECO:0000256" key="5">
    <source>
        <dbReference type="ARBA" id="ARBA00023135"/>
    </source>
</evidence>
<evidence type="ECO:0000256" key="7">
    <source>
        <dbReference type="RuleBase" id="RU368100"/>
    </source>
</evidence>
<evidence type="ECO:0000313" key="9">
    <source>
        <dbReference type="EMBL" id="RKP06492.1"/>
    </source>
</evidence>
<feature type="compositionally biased region" description="Basic residues" evidence="8">
    <location>
        <begin position="92"/>
        <end position="102"/>
    </location>
</feature>
<feature type="region of interest" description="Disordered" evidence="8">
    <location>
        <begin position="89"/>
        <end position="112"/>
    </location>
</feature>
<reference evidence="10" key="1">
    <citation type="journal article" date="2018" name="Nat. Microbiol.">
        <title>Leveraging single-cell genomics to expand the fungal tree of life.</title>
        <authorList>
            <person name="Ahrendt S.R."/>
            <person name="Quandt C.A."/>
            <person name="Ciobanu D."/>
            <person name="Clum A."/>
            <person name="Salamov A."/>
            <person name="Andreopoulos B."/>
            <person name="Cheng J.F."/>
            <person name="Woyke T."/>
            <person name="Pelin A."/>
            <person name="Henrissat B."/>
            <person name="Reynolds N.K."/>
            <person name="Benny G.L."/>
            <person name="Smith M.E."/>
            <person name="James T.Y."/>
            <person name="Grigoriev I.V."/>
        </authorList>
    </citation>
    <scope>NUCLEOTIDE SEQUENCE [LARGE SCALE GENOMIC DNA]</scope>
    <source>
        <strain evidence="10">RSA 1356</strain>
    </source>
</reference>
<proteinExistence type="inferred from homology"/>
<evidence type="ECO:0000256" key="1">
    <source>
        <dbReference type="ARBA" id="ARBA00004496"/>
    </source>
</evidence>
<sequence length="112" mass="12429">MTLLDNDQFIAQLPELFASSRKNGTVYLTQKRMTPRKPAKDDAAMEQDPEEFACIWRAVCGKKKLSTVVQAKEQARFLVAYAGAIRSQATSLKKKERKRKRGAGGATATNPV</sequence>
<keyword evidence="6 7" id="KW-0687">Ribonucleoprotein</keyword>
<protein>
    <recommendedName>
        <fullName evidence="7">Signal recognition particle subunit SRP14</fullName>
    </recommendedName>
    <alternativeName>
        <fullName evidence="7">Signal recognition particle 14 kDa protein</fullName>
    </alternativeName>
</protein>
<comment type="similarity">
    <text evidence="2 7">Belongs to the SRP14 family.</text>
</comment>
<keyword evidence="10" id="KW-1185">Reference proteome</keyword>
<keyword evidence="3 7" id="KW-0963">Cytoplasm</keyword>
<evidence type="ECO:0000256" key="2">
    <source>
        <dbReference type="ARBA" id="ARBA00010349"/>
    </source>
</evidence>
<evidence type="ECO:0000256" key="8">
    <source>
        <dbReference type="SAM" id="MobiDB-lite"/>
    </source>
</evidence>
<comment type="subcellular location">
    <subcellularLocation>
        <location evidence="1 7">Cytoplasm</location>
    </subcellularLocation>
</comment>
<evidence type="ECO:0000256" key="6">
    <source>
        <dbReference type="ARBA" id="ARBA00023274"/>
    </source>
</evidence>
<dbReference type="Pfam" id="PF02290">
    <property type="entry name" value="SRP14"/>
    <property type="match status" value="1"/>
</dbReference>
<dbReference type="Gene3D" id="3.30.720.10">
    <property type="entry name" value="Signal recognition particle alu RNA binding heterodimer, srp9/1"/>
    <property type="match status" value="1"/>
</dbReference>
<dbReference type="EMBL" id="KZ992873">
    <property type="protein sequence ID" value="RKP06492.1"/>
    <property type="molecule type" value="Genomic_DNA"/>
</dbReference>
<name>A0A4P9XL36_9FUNG</name>
<evidence type="ECO:0000256" key="3">
    <source>
        <dbReference type="ARBA" id="ARBA00022490"/>
    </source>
</evidence>
<evidence type="ECO:0000313" key="10">
    <source>
        <dbReference type="Proteomes" id="UP000271241"/>
    </source>
</evidence>
<gene>
    <name evidence="9" type="ORF">THASP1DRAFT_31697</name>
</gene>
<comment type="function">
    <text evidence="7">Component of the signal recognition particle (SRP) complex, a ribonucleoprotein complex that mediates the cotranslational targeting of secretory and membrane proteins to the endoplasmic reticulum (ER).</text>
</comment>
<dbReference type="SUPFAM" id="SSF54762">
    <property type="entry name" value="Signal recognition particle alu RNA binding heterodimer, SRP9/14"/>
    <property type="match status" value="1"/>
</dbReference>
<dbReference type="GO" id="GO:0030942">
    <property type="term" value="F:endoplasmic reticulum signal peptide binding"/>
    <property type="evidence" value="ECO:0007669"/>
    <property type="project" value="UniProtKB-UniRule"/>
</dbReference>
<dbReference type="AlphaFoldDB" id="A0A4P9XL36"/>
<evidence type="ECO:0000256" key="4">
    <source>
        <dbReference type="ARBA" id="ARBA00022884"/>
    </source>
</evidence>
<dbReference type="STRING" id="78915.A0A4P9XL36"/>
<dbReference type="PANTHER" id="PTHR12013">
    <property type="entry name" value="SIGNAL RECOGNITION PARTICLE 14 KD PROTEIN"/>
    <property type="match status" value="1"/>
</dbReference>
<keyword evidence="5 7" id="KW-0733">Signal recognition particle</keyword>
<accession>A0A4P9XL36</accession>